<dbReference type="AlphaFoldDB" id="A0A368W3J0"/>
<organism evidence="2 3">
    <name type="scientific">Paenibacillus prosopidis</name>
    <dbReference type="NCBI Taxonomy" id="630520"/>
    <lineage>
        <taxon>Bacteria</taxon>
        <taxon>Bacillati</taxon>
        <taxon>Bacillota</taxon>
        <taxon>Bacilli</taxon>
        <taxon>Bacillales</taxon>
        <taxon>Paenibacillaceae</taxon>
        <taxon>Paenibacillus</taxon>
    </lineage>
</organism>
<sequence length="32" mass="3530">MSRNNNNKAKKSQEGNHRDSEVAGSNGKTKNK</sequence>
<accession>A0A368W3J0</accession>
<proteinExistence type="predicted"/>
<feature type="compositionally biased region" description="Basic and acidic residues" evidence="1">
    <location>
        <begin position="11"/>
        <end position="21"/>
    </location>
</feature>
<keyword evidence="3" id="KW-1185">Reference proteome</keyword>
<feature type="region of interest" description="Disordered" evidence="1">
    <location>
        <begin position="1"/>
        <end position="32"/>
    </location>
</feature>
<evidence type="ECO:0000313" key="3">
    <source>
        <dbReference type="Proteomes" id="UP000252415"/>
    </source>
</evidence>
<protein>
    <submittedName>
        <fullName evidence="2">Uncharacterized protein</fullName>
    </submittedName>
</protein>
<evidence type="ECO:0000256" key="1">
    <source>
        <dbReference type="SAM" id="MobiDB-lite"/>
    </source>
</evidence>
<reference evidence="2 3" key="1">
    <citation type="submission" date="2018-07" db="EMBL/GenBank/DDBJ databases">
        <title>Genomic Encyclopedia of Type Strains, Phase III (KMG-III): the genomes of soil and plant-associated and newly described type strains.</title>
        <authorList>
            <person name="Whitman W."/>
        </authorList>
    </citation>
    <scope>NUCLEOTIDE SEQUENCE [LARGE SCALE GENOMIC DNA]</scope>
    <source>
        <strain evidence="2 3">CECT 7506</strain>
    </source>
</reference>
<name>A0A368W3J0_9BACL</name>
<dbReference type="Proteomes" id="UP000252415">
    <property type="component" value="Unassembled WGS sequence"/>
</dbReference>
<dbReference type="EMBL" id="QPJD01000004">
    <property type="protein sequence ID" value="RCW49357.1"/>
    <property type="molecule type" value="Genomic_DNA"/>
</dbReference>
<gene>
    <name evidence="2" type="ORF">DFP97_10414</name>
</gene>
<evidence type="ECO:0000313" key="2">
    <source>
        <dbReference type="EMBL" id="RCW49357.1"/>
    </source>
</evidence>
<comment type="caution">
    <text evidence="2">The sequence shown here is derived from an EMBL/GenBank/DDBJ whole genome shotgun (WGS) entry which is preliminary data.</text>
</comment>